<keyword evidence="1" id="KW-0596">Phosphopantetheine</keyword>
<reference evidence="4" key="2">
    <citation type="submission" date="2020-10" db="EMBL/GenBank/DDBJ databases">
        <authorList>
            <person name="Peck L.D."/>
            <person name="Nowell R.W."/>
            <person name="Flood J."/>
            <person name="Ryan M.J."/>
            <person name="Barraclough T.G."/>
        </authorList>
    </citation>
    <scope>NUCLEOTIDE SEQUENCE</scope>
    <source>
        <strain evidence="4">IMI 127659i</strain>
    </source>
</reference>
<evidence type="ECO:0000259" key="3">
    <source>
        <dbReference type="Pfam" id="PF07993"/>
    </source>
</evidence>
<dbReference type="SUPFAM" id="SSF51735">
    <property type="entry name" value="NAD(P)-binding Rossmann-fold domains"/>
    <property type="match status" value="1"/>
</dbReference>
<dbReference type="PANTHER" id="PTHR43439:SF2">
    <property type="entry name" value="ENZYME, PUTATIVE (JCVI)-RELATED"/>
    <property type="match status" value="1"/>
</dbReference>
<dbReference type="InterPro" id="IPR036291">
    <property type="entry name" value="NAD(P)-bd_dom_sf"/>
</dbReference>
<dbReference type="PANTHER" id="PTHR43439">
    <property type="entry name" value="PHENYLACETATE-COENZYME A LIGASE"/>
    <property type="match status" value="1"/>
</dbReference>
<keyword evidence="5" id="KW-1185">Reference proteome</keyword>
<dbReference type="Pfam" id="PF23562">
    <property type="entry name" value="AMP-binding_C_3"/>
    <property type="match status" value="1"/>
</dbReference>
<evidence type="ECO:0000256" key="1">
    <source>
        <dbReference type="ARBA" id="ARBA00022450"/>
    </source>
</evidence>
<accession>A0A9P7I4X4</accession>
<organism evidence="4 5">
    <name type="scientific">Fusarium xylarioides</name>
    <dbReference type="NCBI Taxonomy" id="221167"/>
    <lineage>
        <taxon>Eukaryota</taxon>
        <taxon>Fungi</taxon>
        <taxon>Dikarya</taxon>
        <taxon>Ascomycota</taxon>
        <taxon>Pezizomycotina</taxon>
        <taxon>Sordariomycetes</taxon>
        <taxon>Hypocreomycetidae</taxon>
        <taxon>Hypocreales</taxon>
        <taxon>Nectriaceae</taxon>
        <taxon>Fusarium</taxon>
        <taxon>Fusarium fujikuroi species complex</taxon>
    </lineage>
</organism>
<dbReference type="AlphaFoldDB" id="A0A9P7I4X4"/>
<gene>
    <name evidence="4" type="ORF">H9Q72_003098</name>
</gene>
<dbReference type="InterPro" id="IPR013120">
    <property type="entry name" value="FAR_NAD-bd"/>
</dbReference>
<dbReference type="Proteomes" id="UP000750502">
    <property type="component" value="Unassembled WGS sequence"/>
</dbReference>
<sequence>MQTMGMTEGQWLASVVTHPDEWAYYYLHPRTGVELRPYSEDLSELVFVQNLKLSATQPVFKTFPELDFWEMKDLYSRHPKHPDLWNHPWIAAAYLTSHGQFQTAALLYPDESSIDKSDDIIINSVWPTFEEVNRSLPAFTQIHQKAFTADINAIYDRSTHSKPSVHINGTTEDVVCLGIREAIETVSGLVDLKDDNKIFTRGFNSLHIIHLAGLLSSAFDQPINSYLKHGPQDKIYHSKVTQDMLIKYARAFEPPREAKEHIVLTGTTREISSYLLDVLCNNDKVVKVWCLNRSADAFQRQVDSAKSKDLSSNWQSKAKFIRYDVASENLGLSQADFKEIKNEATAIIHNAWEVNFNLPLSSFEPQFVGLKSLVNICREAHHKIRFFFISSISAAMKWPSDLLGPILEASIPRFDAPINRYGSSKLIAKHLLSKAVRAGVLSLSVL</sequence>
<evidence type="ECO:0000313" key="5">
    <source>
        <dbReference type="Proteomes" id="UP000750502"/>
    </source>
</evidence>
<dbReference type="OrthoDB" id="429813at2759"/>
<feature type="domain" description="Thioester reductase (TE)" evidence="3">
    <location>
        <begin position="264"/>
        <end position="445"/>
    </location>
</feature>
<evidence type="ECO:0000313" key="4">
    <source>
        <dbReference type="EMBL" id="KAG5769747.1"/>
    </source>
</evidence>
<dbReference type="EMBL" id="JADFTT010000070">
    <property type="protein sequence ID" value="KAG5769747.1"/>
    <property type="molecule type" value="Genomic_DNA"/>
</dbReference>
<name>A0A9P7I4X4_9HYPO</name>
<evidence type="ECO:0000256" key="2">
    <source>
        <dbReference type="ARBA" id="ARBA00022553"/>
    </source>
</evidence>
<keyword evidence="2" id="KW-0597">Phosphoprotein</keyword>
<dbReference type="InterPro" id="IPR051414">
    <property type="entry name" value="Adenylate-forming_Reductase"/>
</dbReference>
<comment type="caution">
    <text evidence="4">The sequence shown here is derived from an EMBL/GenBank/DDBJ whole genome shotgun (WGS) entry which is preliminary data.</text>
</comment>
<reference evidence="4" key="1">
    <citation type="journal article" date="2020" name="bioRxiv">
        <title>Historical genomics reveals the evolutionary mechanisms behind multiple outbreaks of the host-specific coffee wilt pathogen Fusarium xylarioides.</title>
        <authorList>
            <person name="Peck D."/>
            <person name="Nowell R.W."/>
            <person name="Flood J."/>
            <person name="Ryan M.J."/>
            <person name="Barraclough T.G."/>
        </authorList>
    </citation>
    <scope>NUCLEOTIDE SEQUENCE</scope>
    <source>
        <strain evidence="4">IMI 127659i</strain>
    </source>
</reference>
<dbReference type="Pfam" id="PF07993">
    <property type="entry name" value="NAD_binding_4"/>
    <property type="match status" value="1"/>
</dbReference>
<dbReference type="Gene3D" id="3.40.50.720">
    <property type="entry name" value="NAD(P)-binding Rossmann-like Domain"/>
    <property type="match status" value="1"/>
</dbReference>
<proteinExistence type="predicted"/>
<protein>
    <recommendedName>
        <fullName evidence="3">Thioester reductase (TE) domain-containing protein</fullName>
    </recommendedName>
</protein>